<gene>
    <name evidence="1" type="ORF">NSPWAT_2614</name>
</gene>
<organism evidence="1 2">
    <name type="scientific">Nitrospina watsonii</name>
    <dbReference type="NCBI Taxonomy" id="1323948"/>
    <lineage>
        <taxon>Bacteria</taxon>
        <taxon>Pseudomonadati</taxon>
        <taxon>Nitrospinota/Tectimicrobiota group</taxon>
        <taxon>Nitrospinota</taxon>
        <taxon>Nitrospinia</taxon>
        <taxon>Nitrospinales</taxon>
        <taxon>Nitrospinaceae</taxon>
        <taxon>Nitrospina</taxon>
    </lineage>
</organism>
<evidence type="ECO:0000313" key="1">
    <source>
        <dbReference type="EMBL" id="CAI2719470.1"/>
    </source>
</evidence>
<dbReference type="Proteomes" id="UP001157733">
    <property type="component" value="Chromosome"/>
</dbReference>
<sequence length="60" mass="6760">MSAIQARSQLRHSPMFVYCPIPLFYPTLEIRTKKLFSMKPGKTLPLGQCGSGSITPHRQI</sequence>
<dbReference type="EMBL" id="OX336137">
    <property type="protein sequence ID" value="CAI2719470.1"/>
    <property type="molecule type" value="Genomic_DNA"/>
</dbReference>
<reference evidence="1 2" key="1">
    <citation type="submission" date="2022-09" db="EMBL/GenBank/DDBJ databases">
        <authorList>
            <person name="Kop L."/>
        </authorList>
    </citation>
    <scope>NUCLEOTIDE SEQUENCE [LARGE SCALE GENOMIC DNA]</scope>
    <source>
        <strain evidence="1 2">347</strain>
    </source>
</reference>
<name>A0ABN8W5K6_9BACT</name>
<keyword evidence="2" id="KW-1185">Reference proteome</keyword>
<protein>
    <submittedName>
        <fullName evidence="1">Uncharacterized protein</fullName>
    </submittedName>
</protein>
<proteinExistence type="predicted"/>
<accession>A0ABN8W5K6</accession>
<evidence type="ECO:0000313" key="2">
    <source>
        <dbReference type="Proteomes" id="UP001157733"/>
    </source>
</evidence>